<comment type="subcellular location">
    <subcellularLocation>
        <location evidence="1">Membrane</location>
    </subcellularLocation>
</comment>
<evidence type="ECO:0000256" key="4">
    <source>
        <dbReference type="ARBA" id="ARBA00023136"/>
    </source>
</evidence>
<dbReference type="PANTHER" id="PTHR45974:SF163">
    <property type="entry name" value="PROTEIN KINASE DOMAIN-CONTAINING PROTEIN"/>
    <property type="match status" value="1"/>
</dbReference>
<evidence type="ECO:0000256" key="5">
    <source>
        <dbReference type="ARBA" id="ARBA00023180"/>
    </source>
</evidence>
<dbReference type="SUPFAM" id="SSF52058">
    <property type="entry name" value="L domain-like"/>
    <property type="match status" value="1"/>
</dbReference>
<evidence type="ECO:0000256" key="2">
    <source>
        <dbReference type="ARBA" id="ARBA00022729"/>
    </source>
</evidence>
<dbReference type="RefSeq" id="XP_019097401.1">
    <property type="nucleotide sequence ID" value="XM_019241856.1"/>
</dbReference>
<keyword evidence="6" id="KW-1185">Reference proteome</keyword>
<gene>
    <name evidence="7" type="primary">LOC104777385</name>
</gene>
<evidence type="ECO:0000256" key="3">
    <source>
        <dbReference type="ARBA" id="ARBA00022737"/>
    </source>
</evidence>
<keyword evidence="3" id="KW-0677">Repeat</keyword>
<dbReference type="GeneID" id="104777385"/>
<reference evidence="7" key="2">
    <citation type="submission" date="2025-08" db="UniProtKB">
        <authorList>
            <consortium name="RefSeq"/>
        </authorList>
    </citation>
    <scope>IDENTIFICATION</scope>
    <source>
        <tissue evidence="7">Leaf</tissue>
    </source>
</reference>
<evidence type="ECO:0000256" key="1">
    <source>
        <dbReference type="ARBA" id="ARBA00004370"/>
    </source>
</evidence>
<protein>
    <submittedName>
        <fullName evidence="7">Probable leucine-rich repeat receptor-like protein kinase At5g49770 isoform X1</fullName>
    </submittedName>
</protein>
<dbReference type="Gene3D" id="3.80.10.10">
    <property type="entry name" value="Ribonuclease Inhibitor"/>
    <property type="match status" value="1"/>
</dbReference>
<accession>A0ABM1REG3</accession>
<evidence type="ECO:0000313" key="7">
    <source>
        <dbReference type="RefSeq" id="XP_019097401.1"/>
    </source>
</evidence>
<sequence>METSSQAKSRTASALLNHWQCYVDRNKLSGDIPSSLNNLTNLNELYLANNRLTGSLPNLASLNSLYTLDVSNNTLEFSVIPSWLSSLRSLSPLRMEGIQLEGPIPIFLFSPTELQTINLKRNGINEPLDFGTNYSEQLEFVDLQSNDITHYRPTSSKRIQISKQSGVHGAGERTELLLNSPT</sequence>
<name>A0ABM1REG3_CAMSA</name>
<evidence type="ECO:0000313" key="6">
    <source>
        <dbReference type="Proteomes" id="UP000694864"/>
    </source>
</evidence>
<keyword evidence="5" id="KW-0325">Glycoprotein</keyword>
<keyword evidence="2" id="KW-0732">Signal</keyword>
<dbReference type="Pfam" id="PF00560">
    <property type="entry name" value="LRR_1"/>
    <property type="match status" value="2"/>
</dbReference>
<dbReference type="Proteomes" id="UP000694864">
    <property type="component" value="Chromosome 3"/>
</dbReference>
<dbReference type="InterPro" id="IPR032675">
    <property type="entry name" value="LRR_dom_sf"/>
</dbReference>
<dbReference type="InterPro" id="IPR001611">
    <property type="entry name" value="Leu-rich_rpt"/>
</dbReference>
<dbReference type="PROSITE" id="PS51450">
    <property type="entry name" value="LRR"/>
    <property type="match status" value="1"/>
</dbReference>
<reference evidence="6" key="1">
    <citation type="journal article" date="2014" name="Nat. Commun.">
        <title>The emerging biofuel crop Camelina sativa retains a highly undifferentiated hexaploid genome structure.</title>
        <authorList>
            <person name="Kagale S."/>
            <person name="Koh C."/>
            <person name="Nixon J."/>
            <person name="Bollina V."/>
            <person name="Clarke W.E."/>
            <person name="Tuteja R."/>
            <person name="Spillane C."/>
            <person name="Robinson S.J."/>
            <person name="Links M.G."/>
            <person name="Clarke C."/>
            <person name="Higgins E.E."/>
            <person name="Huebert T."/>
            <person name="Sharpe A.G."/>
            <person name="Parkin I.A."/>
        </authorList>
    </citation>
    <scope>NUCLEOTIDE SEQUENCE [LARGE SCALE GENOMIC DNA]</scope>
    <source>
        <strain evidence="6">cv. DH55</strain>
    </source>
</reference>
<proteinExistence type="predicted"/>
<dbReference type="PANTHER" id="PTHR45974">
    <property type="entry name" value="RECEPTOR-LIKE PROTEIN 55"/>
    <property type="match status" value="1"/>
</dbReference>
<organism evidence="6 7">
    <name type="scientific">Camelina sativa</name>
    <name type="common">False flax</name>
    <name type="synonym">Myagrum sativum</name>
    <dbReference type="NCBI Taxonomy" id="90675"/>
    <lineage>
        <taxon>Eukaryota</taxon>
        <taxon>Viridiplantae</taxon>
        <taxon>Streptophyta</taxon>
        <taxon>Embryophyta</taxon>
        <taxon>Tracheophyta</taxon>
        <taxon>Spermatophyta</taxon>
        <taxon>Magnoliopsida</taxon>
        <taxon>eudicotyledons</taxon>
        <taxon>Gunneridae</taxon>
        <taxon>Pentapetalae</taxon>
        <taxon>rosids</taxon>
        <taxon>malvids</taxon>
        <taxon>Brassicales</taxon>
        <taxon>Brassicaceae</taxon>
        <taxon>Camelineae</taxon>
        <taxon>Camelina</taxon>
    </lineage>
</organism>
<keyword evidence="4" id="KW-0472">Membrane</keyword>